<dbReference type="Proteomes" id="UP001172159">
    <property type="component" value="Unassembled WGS sequence"/>
</dbReference>
<sequence>MPYQELSSMTRDRREAGVHWRCFPLLHSILPVGMSRSKPTPPLQLRCLFLEPTPGRTIGQKDQSVSNIAIADTVAGWLGPILLLRDARSGHTGRVLDPRSRRVASSKISSNEAGMFGRGGRDLY</sequence>
<comment type="caution">
    <text evidence="1">The sequence shown here is derived from an EMBL/GenBank/DDBJ whole genome shotgun (WGS) entry which is preliminary data.</text>
</comment>
<organism evidence="1 2">
    <name type="scientific">Apiosordaria backusii</name>
    <dbReference type="NCBI Taxonomy" id="314023"/>
    <lineage>
        <taxon>Eukaryota</taxon>
        <taxon>Fungi</taxon>
        <taxon>Dikarya</taxon>
        <taxon>Ascomycota</taxon>
        <taxon>Pezizomycotina</taxon>
        <taxon>Sordariomycetes</taxon>
        <taxon>Sordariomycetidae</taxon>
        <taxon>Sordariales</taxon>
        <taxon>Lasiosphaeriaceae</taxon>
        <taxon>Apiosordaria</taxon>
    </lineage>
</organism>
<dbReference type="AlphaFoldDB" id="A0AA40ED24"/>
<protein>
    <submittedName>
        <fullName evidence="1">Uncharacterized protein</fullName>
    </submittedName>
</protein>
<evidence type="ECO:0000313" key="2">
    <source>
        <dbReference type="Proteomes" id="UP001172159"/>
    </source>
</evidence>
<evidence type="ECO:0000313" key="1">
    <source>
        <dbReference type="EMBL" id="KAK0736954.1"/>
    </source>
</evidence>
<gene>
    <name evidence="1" type="ORF">B0T21DRAFT_437827</name>
</gene>
<name>A0AA40ED24_9PEZI</name>
<reference evidence="1" key="1">
    <citation type="submission" date="2023-06" db="EMBL/GenBank/DDBJ databases">
        <title>Genome-scale phylogeny and comparative genomics of the fungal order Sordariales.</title>
        <authorList>
            <consortium name="Lawrence Berkeley National Laboratory"/>
            <person name="Hensen N."/>
            <person name="Bonometti L."/>
            <person name="Westerberg I."/>
            <person name="Brannstrom I.O."/>
            <person name="Guillou S."/>
            <person name="Cros-Aarteil S."/>
            <person name="Calhoun S."/>
            <person name="Haridas S."/>
            <person name="Kuo A."/>
            <person name="Mondo S."/>
            <person name="Pangilinan J."/>
            <person name="Riley R."/>
            <person name="Labutti K."/>
            <person name="Andreopoulos B."/>
            <person name="Lipzen A."/>
            <person name="Chen C."/>
            <person name="Yanf M."/>
            <person name="Daum C."/>
            <person name="Ng V."/>
            <person name="Clum A."/>
            <person name="Steindorff A."/>
            <person name="Ohm R."/>
            <person name="Martin F."/>
            <person name="Silar P."/>
            <person name="Natvig D."/>
            <person name="Lalanne C."/>
            <person name="Gautier V."/>
            <person name="Ament-Velasquez S.L."/>
            <person name="Kruys A."/>
            <person name="Hutchinson M.I."/>
            <person name="Powell A.J."/>
            <person name="Barry K."/>
            <person name="Miller A.N."/>
            <person name="Grigoriev I.V."/>
            <person name="Debuchy R."/>
            <person name="Gladieux P."/>
            <person name="Thoren M.H."/>
            <person name="Johannesson H."/>
        </authorList>
    </citation>
    <scope>NUCLEOTIDE SEQUENCE</scope>
    <source>
        <strain evidence="1">CBS 540.89</strain>
    </source>
</reference>
<dbReference type="EMBL" id="JAUKTV010000005">
    <property type="protein sequence ID" value="KAK0736954.1"/>
    <property type="molecule type" value="Genomic_DNA"/>
</dbReference>
<proteinExistence type="predicted"/>
<accession>A0AA40ED24</accession>
<keyword evidence="2" id="KW-1185">Reference proteome</keyword>